<keyword evidence="1" id="KW-0472">Membrane</keyword>
<reference evidence="2" key="1">
    <citation type="submission" date="2021-06" db="EMBL/GenBank/DDBJ databases">
        <authorList>
            <consortium name="DOE Joint Genome Institute"/>
            <person name="Mondo S.J."/>
            <person name="Amses K.R."/>
            <person name="Simmons D.R."/>
            <person name="Longcore J.E."/>
            <person name="Seto K."/>
            <person name="Alves G.H."/>
            <person name="Bonds A.E."/>
            <person name="Quandt C.A."/>
            <person name="Davis W.J."/>
            <person name="Chang Y."/>
            <person name="Letcher P.M."/>
            <person name="Powell M.J."/>
            <person name="Kuo A."/>
            <person name="Labutti K."/>
            <person name="Pangilinan J."/>
            <person name="Andreopoulos W."/>
            <person name="Tritt A."/>
            <person name="Riley R."/>
            <person name="Hundley H."/>
            <person name="Johnson J."/>
            <person name="Lipzen A."/>
            <person name="Barry K."/>
            <person name="Berbee M.L."/>
            <person name="Buchler N.E."/>
            <person name="Grigoriev I.V."/>
            <person name="Spatafora J.W."/>
            <person name="Stajich J.E."/>
            <person name="James T.Y."/>
        </authorList>
    </citation>
    <scope>NUCLEOTIDE SEQUENCE</scope>
    <source>
        <strain evidence="2">AG</strain>
    </source>
</reference>
<evidence type="ECO:0000313" key="2">
    <source>
        <dbReference type="EMBL" id="KAI8583146.1"/>
    </source>
</evidence>
<dbReference type="Proteomes" id="UP001206595">
    <property type="component" value="Unassembled WGS sequence"/>
</dbReference>
<keyword evidence="3" id="KW-1185">Reference proteome</keyword>
<comment type="caution">
    <text evidence="2">The sequence shown here is derived from an EMBL/GenBank/DDBJ whole genome shotgun (WGS) entry which is preliminary data.</text>
</comment>
<feature type="transmembrane region" description="Helical" evidence="1">
    <location>
        <begin position="21"/>
        <end position="38"/>
    </location>
</feature>
<gene>
    <name evidence="2" type="ORF">K450DRAFT_224428</name>
</gene>
<dbReference type="GeneID" id="75911564"/>
<organism evidence="2 3">
    <name type="scientific">Umbelopsis ramanniana AG</name>
    <dbReference type="NCBI Taxonomy" id="1314678"/>
    <lineage>
        <taxon>Eukaryota</taxon>
        <taxon>Fungi</taxon>
        <taxon>Fungi incertae sedis</taxon>
        <taxon>Mucoromycota</taxon>
        <taxon>Mucoromycotina</taxon>
        <taxon>Umbelopsidomycetes</taxon>
        <taxon>Umbelopsidales</taxon>
        <taxon>Umbelopsidaceae</taxon>
        <taxon>Umbelopsis</taxon>
    </lineage>
</organism>
<reference evidence="2" key="2">
    <citation type="journal article" date="2022" name="Proc. Natl. Acad. Sci. U.S.A.">
        <title>Diploid-dominant life cycles characterize the early evolution of Fungi.</title>
        <authorList>
            <person name="Amses K.R."/>
            <person name="Simmons D.R."/>
            <person name="Longcore J.E."/>
            <person name="Mondo S.J."/>
            <person name="Seto K."/>
            <person name="Jeronimo G.H."/>
            <person name="Bonds A.E."/>
            <person name="Quandt C.A."/>
            <person name="Davis W.J."/>
            <person name="Chang Y."/>
            <person name="Federici B.A."/>
            <person name="Kuo A."/>
            <person name="LaButti K."/>
            <person name="Pangilinan J."/>
            <person name="Andreopoulos W."/>
            <person name="Tritt A."/>
            <person name="Riley R."/>
            <person name="Hundley H."/>
            <person name="Johnson J."/>
            <person name="Lipzen A."/>
            <person name="Barry K."/>
            <person name="Lang B.F."/>
            <person name="Cuomo C.A."/>
            <person name="Buchler N.E."/>
            <person name="Grigoriev I.V."/>
            <person name="Spatafora J.W."/>
            <person name="Stajich J.E."/>
            <person name="James T.Y."/>
        </authorList>
    </citation>
    <scope>NUCLEOTIDE SEQUENCE</scope>
    <source>
        <strain evidence="2">AG</strain>
    </source>
</reference>
<dbReference type="RefSeq" id="XP_051448150.1">
    <property type="nucleotide sequence ID" value="XM_051586216.1"/>
</dbReference>
<name>A0AAD5EFZ6_UMBRA</name>
<evidence type="ECO:0000313" key="3">
    <source>
        <dbReference type="Proteomes" id="UP001206595"/>
    </source>
</evidence>
<dbReference type="AlphaFoldDB" id="A0AAD5EFZ6"/>
<proteinExistence type="predicted"/>
<keyword evidence="1" id="KW-0812">Transmembrane</keyword>
<accession>A0AAD5EFZ6</accession>
<protein>
    <submittedName>
        <fullName evidence="2">Uncharacterized protein</fullName>
    </submittedName>
</protein>
<keyword evidence="1" id="KW-1133">Transmembrane helix</keyword>
<sequence>MACFQQIDQSRDDPAVKVPCYLGYRMSIAIYLLALFLFQERVTNPLSKHVYIFVGNH</sequence>
<dbReference type="EMBL" id="MU620897">
    <property type="protein sequence ID" value="KAI8583146.1"/>
    <property type="molecule type" value="Genomic_DNA"/>
</dbReference>
<evidence type="ECO:0000256" key="1">
    <source>
        <dbReference type="SAM" id="Phobius"/>
    </source>
</evidence>